<name>A0A4S4MUT6_9APHY</name>
<dbReference type="PROSITE" id="PS50195">
    <property type="entry name" value="PX"/>
    <property type="match status" value="1"/>
</dbReference>
<accession>A0A4S4MUT6</accession>
<dbReference type="PANTHER" id="PTHR22775">
    <property type="entry name" value="SORTING NEXIN"/>
    <property type="match status" value="1"/>
</dbReference>
<feature type="region of interest" description="Disordered" evidence="2">
    <location>
        <begin position="448"/>
        <end position="549"/>
    </location>
</feature>
<protein>
    <recommendedName>
        <fullName evidence="8">PX domain-containing protein</fullName>
    </recommendedName>
</protein>
<feature type="compositionally biased region" description="Polar residues" evidence="2">
    <location>
        <begin position="474"/>
        <end position="483"/>
    </location>
</feature>
<dbReference type="InterPro" id="IPR016137">
    <property type="entry name" value="RGS"/>
</dbReference>
<feature type="region of interest" description="Disordered" evidence="2">
    <location>
        <begin position="593"/>
        <end position="625"/>
    </location>
</feature>
<dbReference type="Pfam" id="PF02194">
    <property type="entry name" value="PXA"/>
    <property type="match status" value="1"/>
</dbReference>
<evidence type="ECO:0000259" key="4">
    <source>
        <dbReference type="PROSITE" id="PS50195"/>
    </source>
</evidence>
<evidence type="ECO:0000313" key="7">
    <source>
        <dbReference type="Proteomes" id="UP000308730"/>
    </source>
</evidence>
<dbReference type="SMART" id="SM00315">
    <property type="entry name" value="RGS"/>
    <property type="match status" value="1"/>
</dbReference>
<dbReference type="SMART" id="SM00312">
    <property type="entry name" value="PX"/>
    <property type="match status" value="1"/>
</dbReference>
<evidence type="ECO:0000256" key="2">
    <source>
        <dbReference type="SAM" id="MobiDB-lite"/>
    </source>
</evidence>
<dbReference type="InterPro" id="IPR001683">
    <property type="entry name" value="PX_dom"/>
</dbReference>
<dbReference type="InterPro" id="IPR044926">
    <property type="entry name" value="RGS_subdomain_2"/>
</dbReference>
<comment type="caution">
    <text evidence="6">The sequence shown here is derived from an EMBL/GenBank/DDBJ whole genome shotgun (WGS) entry which is preliminary data.</text>
</comment>
<dbReference type="AlphaFoldDB" id="A0A4S4MUT6"/>
<evidence type="ECO:0000313" key="6">
    <source>
        <dbReference type="EMBL" id="THH29068.1"/>
    </source>
</evidence>
<keyword evidence="7" id="KW-1185">Reference proteome</keyword>
<feature type="domain" description="PX" evidence="4">
    <location>
        <begin position="704"/>
        <end position="822"/>
    </location>
</feature>
<feature type="domain" description="PXA" evidence="5">
    <location>
        <begin position="1"/>
        <end position="140"/>
    </location>
</feature>
<evidence type="ECO:0000259" key="3">
    <source>
        <dbReference type="PROSITE" id="PS50132"/>
    </source>
</evidence>
<proteinExistence type="inferred from homology"/>
<dbReference type="CDD" id="cd06876">
    <property type="entry name" value="PX_MDM1p"/>
    <property type="match status" value="1"/>
</dbReference>
<dbReference type="Pfam" id="PF08628">
    <property type="entry name" value="Nexin_C"/>
    <property type="match status" value="1"/>
</dbReference>
<evidence type="ECO:0000259" key="5">
    <source>
        <dbReference type="PROSITE" id="PS51207"/>
    </source>
</evidence>
<dbReference type="PROSITE" id="PS50132">
    <property type="entry name" value="RGS"/>
    <property type="match status" value="1"/>
</dbReference>
<dbReference type="InterPro" id="IPR036305">
    <property type="entry name" value="RGS_sf"/>
</dbReference>
<dbReference type="InterPro" id="IPR013937">
    <property type="entry name" value="Sorting_nexin_C"/>
</dbReference>
<dbReference type="Gene3D" id="3.30.1520.10">
    <property type="entry name" value="Phox-like domain"/>
    <property type="match status" value="1"/>
</dbReference>
<reference evidence="6 7" key="1">
    <citation type="submission" date="2019-02" db="EMBL/GenBank/DDBJ databases">
        <title>Genome sequencing of the rare red list fungi Antrodiella citrinella (Flaviporus citrinellus).</title>
        <authorList>
            <person name="Buettner E."/>
            <person name="Kellner H."/>
        </authorList>
    </citation>
    <scope>NUCLEOTIDE SEQUENCE [LARGE SCALE GENOMIC DNA]</scope>
    <source>
        <strain evidence="6 7">DSM 108506</strain>
    </source>
</reference>
<dbReference type="SUPFAM" id="SSF48097">
    <property type="entry name" value="Regulator of G-protein signaling, RGS"/>
    <property type="match status" value="1"/>
</dbReference>
<dbReference type="OrthoDB" id="120967at2759"/>
<evidence type="ECO:0000256" key="1">
    <source>
        <dbReference type="ARBA" id="ARBA00010883"/>
    </source>
</evidence>
<dbReference type="SUPFAM" id="SSF64268">
    <property type="entry name" value="PX domain"/>
    <property type="match status" value="1"/>
</dbReference>
<sequence>MDISAVVVNRIVPKVTAHIEKFRQSEIGLRGAGLERHLTQSEELDLLLADRYAKHGAGRLHSAVDNLSTTFTKQTEEAHLRSLVDRVLPYILPEREAKSVAMRIVVREIVASSVMYPIMDMLADPDFWNRSIDQVAGAAIRQQRLISKVRNVLEAQIPRSRVTADPATTSGPETITIHTDPRQFESFLRSISRCSSLLDARRLKSDIMREIRRTRNVLASHEKEDWINGQKTEDVVAFLDRLYTAKRKVEKRIVVLGGDADTRSTNLSSYNEHGSATNRLTLRDILTNPTSLSYFMEFMDRRRRSLLVQFWLTIESFKNPLESVDSGSSDDDDDAIRDTARSATLKGDISMMNELYFSGTAIDPILSAISKKHIEVIRSFGLESDTTPPAPAVEKRVRRSVMQAQKQVETEMENDFEEFQRSELWFRVIGDTDLNPRNKASAMVDPLLDEPLSRSSSEHSDSEVLRRKPAMPQFTRSESSPLLTASHKRNASSRSATSLTGVLPHGLPATRTSPSNLELLMSTEEETVTSPTRAPLFDDPDDPKMEQAAEQAQRMEAIQAALTDIIALDNQGGDDGQGRSLSDSMTGSMAALNAPASHADPSSDDEQDRPEDADAGHHGSYQLAGPGDLQLSYEIARLRNKIASLQTQDTMLDTLIKKAELTGDAQELKLLRKSKSSMTRELRELHFQKTQYEQQESANRLVSDRTRIAIVSSTTADEEGKAVTRYLVEVQQLAADGSFASGWVIARRYNEFFTMHSKLRERYALVRNLDFPGKRLVTPFSGGLVDSRRVALEKYLQALIAIPAVCESDELRIFLSRDSPFMSSVPTAGTTKTPAAQSNAFPGRDLVRTVYQSVAESIDDMFFGPSMLDVIIQRLTTQAAEFAGIVGSGVHDEELVARALRASGKNKPEETLLQLPSDLKPLEGETSTSTFSSPICDLVLAVFEMDKSHNWLRRQAIVIILQQVLGSTIERKIRDTVKGLLDETHLMSYINIFRDSMWPMGQLKSAGVPRSAEEKLRTKDEANRKLSALMPDLAANMIGRSNARRGARRIFAVLQNRRLNQHLVYTIVDEFTLLENHQPRGYLTEHCTPEDCGWSEEKKINWYLSKDVLRATQYARFEKFANILSNIKDLLLQADDDLSDECMASLVASFLHLYPFFNLGKFMVILSACLTKDAGSDSGYAEAARDVHARLYHTISSVASCIVVLHDAALVKGTRTLLKRREFTVVSISAPTPEPVGHCTLSAAEEQWYRYL</sequence>
<gene>
    <name evidence="6" type="ORF">EUX98_g5128</name>
</gene>
<organism evidence="6 7">
    <name type="scientific">Antrodiella citrinella</name>
    <dbReference type="NCBI Taxonomy" id="2447956"/>
    <lineage>
        <taxon>Eukaryota</taxon>
        <taxon>Fungi</taxon>
        <taxon>Dikarya</taxon>
        <taxon>Basidiomycota</taxon>
        <taxon>Agaricomycotina</taxon>
        <taxon>Agaricomycetes</taxon>
        <taxon>Polyporales</taxon>
        <taxon>Steccherinaceae</taxon>
        <taxon>Antrodiella</taxon>
    </lineage>
</organism>
<dbReference type="GO" id="GO:0035091">
    <property type="term" value="F:phosphatidylinositol binding"/>
    <property type="evidence" value="ECO:0007669"/>
    <property type="project" value="InterPro"/>
</dbReference>
<comment type="similarity">
    <text evidence="1">Belongs to the sorting nexin family.</text>
</comment>
<dbReference type="InterPro" id="IPR003114">
    <property type="entry name" value="Phox_assoc"/>
</dbReference>
<feature type="domain" description="RGS" evidence="3">
    <location>
        <begin position="281"/>
        <end position="429"/>
    </location>
</feature>
<dbReference type="PROSITE" id="PS51207">
    <property type="entry name" value="PXA"/>
    <property type="match status" value="1"/>
</dbReference>
<dbReference type="InterPro" id="IPR036871">
    <property type="entry name" value="PX_dom_sf"/>
</dbReference>
<dbReference type="EMBL" id="SGPM01000142">
    <property type="protein sequence ID" value="THH29068.1"/>
    <property type="molecule type" value="Genomic_DNA"/>
</dbReference>
<feature type="compositionally biased region" description="Basic and acidic residues" evidence="2">
    <location>
        <begin position="456"/>
        <end position="466"/>
    </location>
</feature>
<dbReference type="PANTHER" id="PTHR22775:SF3">
    <property type="entry name" value="SORTING NEXIN-13"/>
    <property type="match status" value="1"/>
</dbReference>
<dbReference type="Proteomes" id="UP000308730">
    <property type="component" value="Unassembled WGS sequence"/>
</dbReference>
<dbReference type="Pfam" id="PF00787">
    <property type="entry name" value="PX"/>
    <property type="match status" value="1"/>
</dbReference>
<dbReference type="Gene3D" id="1.10.167.10">
    <property type="entry name" value="Regulator of G-protein Signalling 4, domain 2"/>
    <property type="match status" value="1"/>
</dbReference>
<evidence type="ECO:0008006" key="8">
    <source>
        <dbReference type="Google" id="ProtNLM"/>
    </source>
</evidence>
<dbReference type="Pfam" id="PF00615">
    <property type="entry name" value="RGS"/>
    <property type="match status" value="1"/>
</dbReference>